<dbReference type="SUPFAM" id="SSF51445">
    <property type="entry name" value="(Trans)glycosidases"/>
    <property type="match status" value="1"/>
</dbReference>
<dbReference type="PRINTS" id="PR00131">
    <property type="entry name" value="GLHYDRLASE1"/>
</dbReference>
<feature type="non-terminal residue" evidence="7">
    <location>
        <position position="1"/>
    </location>
</feature>
<feature type="active site" description="Nucleophile" evidence="5">
    <location>
        <position position="170"/>
    </location>
</feature>
<dbReference type="PROSITE" id="PS00572">
    <property type="entry name" value="GLYCOSYL_HYDROL_F1_1"/>
    <property type="match status" value="1"/>
</dbReference>
<evidence type="ECO:0000256" key="1">
    <source>
        <dbReference type="ARBA" id="ARBA00010838"/>
    </source>
</evidence>
<dbReference type="GO" id="GO:0016052">
    <property type="term" value="P:carbohydrate catabolic process"/>
    <property type="evidence" value="ECO:0007669"/>
    <property type="project" value="TreeGrafter"/>
</dbReference>
<evidence type="ECO:0000256" key="3">
    <source>
        <dbReference type="ARBA" id="ARBA00022801"/>
    </source>
</evidence>
<proteinExistence type="inferred from homology"/>
<dbReference type="EC" id="3.2.1.21" evidence="2"/>
<comment type="caution">
    <text evidence="7">The sequence shown here is derived from an EMBL/GenBank/DDBJ whole genome shotgun (WGS) entry which is preliminary data.</text>
</comment>
<name>A0A8I0WAK7_STAEP</name>
<dbReference type="GO" id="GO:0005829">
    <property type="term" value="C:cytosol"/>
    <property type="evidence" value="ECO:0007669"/>
    <property type="project" value="TreeGrafter"/>
</dbReference>
<evidence type="ECO:0000256" key="2">
    <source>
        <dbReference type="ARBA" id="ARBA00012744"/>
    </source>
</evidence>
<dbReference type="InterPro" id="IPR017853">
    <property type="entry name" value="GH"/>
</dbReference>
<keyword evidence="3 7" id="KW-0378">Hydrolase</keyword>
<dbReference type="EMBL" id="JADPYN010000053">
    <property type="protein sequence ID" value="MBF9304846.1"/>
    <property type="molecule type" value="Genomic_DNA"/>
</dbReference>
<dbReference type="Gene3D" id="3.20.20.80">
    <property type="entry name" value="Glycosidases"/>
    <property type="match status" value="1"/>
</dbReference>
<dbReference type="RefSeq" id="WP_196310121.1">
    <property type="nucleotide sequence ID" value="NZ_JADPYN010000053.1"/>
</dbReference>
<gene>
    <name evidence="7" type="ORF">I3V53_12445</name>
</gene>
<evidence type="ECO:0000313" key="8">
    <source>
        <dbReference type="Proteomes" id="UP000622362"/>
    </source>
</evidence>
<dbReference type="AlphaFoldDB" id="A0A8I0WAK7"/>
<dbReference type="PANTHER" id="PTHR10353">
    <property type="entry name" value="GLYCOSYL HYDROLASE"/>
    <property type="match status" value="1"/>
</dbReference>
<comment type="similarity">
    <text evidence="1 6">Belongs to the glycosyl hydrolase 1 family.</text>
</comment>
<keyword evidence="4" id="KW-0326">Glycosidase</keyword>
<dbReference type="Pfam" id="PF00232">
    <property type="entry name" value="Glyco_hydro_1"/>
    <property type="match status" value="1"/>
</dbReference>
<accession>A0A8I0WAK7</accession>
<evidence type="ECO:0000256" key="6">
    <source>
        <dbReference type="RuleBase" id="RU003690"/>
    </source>
</evidence>
<evidence type="ECO:0000256" key="4">
    <source>
        <dbReference type="ARBA" id="ARBA00023295"/>
    </source>
</evidence>
<reference evidence="7" key="1">
    <citation type="submission" date="2020-11" db="EMBL/GenBank/DDBJ databases">
        <title>Molecular epidemiology and genomic profiles of multidrug-resistant bacteria collected from clinical sources in South Africa.</title>
        <authorList>
            <person name="Asante J."/>
            <person name="Amoako D.G."/>
        </authorList>
    </citation>
    <scope>NUCLEOTIDE SEQUENCE</scope>
    <source>
        <strain evidence="7">C68</strain>
    </source>
</reference>
<dbReference type="PANTHER" id="PTHR10353:SF36">
    <property type="entry name" value="LP05116P"/>
    <property type="match status" value="1"/>
</dbReference>
<evidence type="ECO:0000256" key="5">
    <source>
        <dbReference type="PROSITE-ProRule" id="PRU10055"/>
    </source>
</evidence>
<protein>
    <recommendedName>
        <fullName evidence="2">beta-glucosidase</fullName>
        <ecNumber evidence="2">3.2.1.21</ecNumber>
    </recommendedName>
</protein>
<evidence type="ECO:0000313" key="7">
    <source>
        <dbReference type="EMBL" id="MBF9304846.1"/>
    </source>
</evidence>
<organism evidence="7 8">
    <name type="scientific">Staphylococcus epidermidis</name>
    <dbReference type="NCBI Taxonomy" id="1282"/>
    <lineage>
        <taxon>Bacteria</taxon>
        <taxon>Bacillati</taxon>
        <taxon>Bacillota</taxon>
        <taxon>Bacilli</taxon>
        <taxon>Bacillales</taxon>
        <taxon>Staphylococcaceae</taxon>
        <taxon>Staphylococcus</taxon>
    </lineage>
</organism>
<dbReference type="InterPro" id="IPR001360">
    <property type="entry name" value="Glyco_hydro_1"/>
</dbReference>
<dbReference type="Proteomes" id="UP000622362">
    <property type="component" value="Unassembled WGS sequence"/>
</dbReference>
<dbReference type="InterPro" id="IPR018120">
    <property type="entry name" value="Glyco_hydro_1_AS"/>
</dbReference>
<sequence>NGYNGEIGVVHALPTKYPYDPSNPKDVRAAELEDIIHNKFILDATYLGKYSRETMEGVQHILSVNGGKLDITDEDYATLDAAKDLNDFLGINYYMSDWMRGYEGESEITHNATGDKGGSKYQLKGVGQREFDIDVPRTDWDWMIYPQGLYDQIMRVIKDYPNYHKIYVTENGLGYKDEFDEERKTVDDDARIDYVKKHLEVIADAIRDGANVKGYFLWSLMDVFSWSNGYEKRYGLFYVDFDTQERYPKKSAYWYKALAESKEIK</sequence>
<dbReference type="GO" id="GO:0008422">
    <property type="term" value="F:beta-glucosidase activity"/>
    <property type="evidence" value="ECO:0007669"/>
    <property type="project" value="UniProtKB-EC"/>
</dbReference>